<proteinExistence type="predicted"/>
<comment type="caution">
    <text evidence="1">The sequence shown here is derived from an EMBL/GenBank/DDBJ whole genome shotgun (WGS) entry which is preliminary data.</text>
</comment>
<dbReference type="Proteomes" id="UP000789759">
    <property type="component" value="Unassembled WGS sequence"/>
</dbReference>
<sequence>MKGLSCYITLQEIRFSEGRILRIEGWFGTSKLSLSSQKFLKT</sequence>
<protein>
    <submittedName>
        <fullName evidence="1">16859_t:CDS:1</fullName>
    </submittedName>
</protein>
<evidence type="ECO:0000313" key="1">
    <source>
        <dbReference type="EMBL" id="CAG8538185.1"/>
    </source>
</evidence>
<dbReference type="EMBL" id="CAJVQA010002146">
    <property type="protein sequence ID" value="CAG8538185.1"/>
    <property type="molecule type" value="Genomic_DNA"/>
</dbReference>
<name>A0A9N9FIB5_9GLOM</name>
<dbReference type="AlphaFoldDB" id="A0A9N9FIB5"/>
<gene>
    <name evidence="1" type="ORF">CPELLU_LOCUS4172</name>
</gene>
<organism evidence="1 2">
    <name type="scientific">Cetraspora pellucida</name>
    <dbReference type="NCBI Taxonomy" id="1433469"/>
    <lineage>
        <taxon>Eukaryota</taxon>
        <taxon>Fungi</taxon>
        <taxon>Fungi incertae sedis</taxon>
        <taxon>Mucoromycota</taxon>
        <taxon>Glomeromycotina</taxon>
        <taxon>Glomeromycetes</taxon>
        <taxon>Diversisporales</taxon>
        <taxon>Gigasporaceae</taxon>
        <taxon>Cetraspora</taxon>
    </lineage>
</organism>
<keyword evidence="2" id="KW-1185">Reference proteome</keyword>
<evidence type="ECO:0000313" key="2">
    <source>
        <dbReference type="Proteomes" id="UP000789759"/>
    </source>
</evidence>
<accession>A0A9N9FIB5</accession>
<reference evidence="1" key="1">
    <citation type="submission" date="2021-06" db="EMBL/GenBank/DDBJ databases">
        <authorList>
            <person name="Kallberg Y."/>
            <person name="Tangrot J."/>
            <person name="Rosling A."/>
        </authorList>
    </citation>
    <scope>NUCLEOTIDE SEQUENCE</scope>
    <source>
        <strain evidence="1">FL966</strain>
    </source>
</reference>